<comment type="subcellular location">
    <subcellularLocation>
        <location evidence="1">Cell membrane</location>
        <topology evidence="1">Multi-pass membrane protein</topology>
    </subcellularLocation>
</comment>
<dbReference type="PANTHER" id="PTHR34582">
    <property type="entry name" value="UPF0702 TRANSMEMBRANE PROTEIN YCAP"/>
    <property type="match status" value="1"/>
</dbReference>
<keyword evidence="5 7" id="KW-1133">Transmembrane helix</keyword>
<feature type="transmembrane region" description="Helical" evidence="7">
    <location>
        <begin position="38"/>
        <end position="58"/>
    </location>
</feature>
<dbReference type="RefSeq" id="WP_139279043.1">
    <property type="nucleotide sequence ID" value="NZ_FQVL01000004.1"/>
</dbReference>
<dbReference type="OrthoDB" id="9778331at2"/>
<dbReference type="InterPro" id="IPR007353">
    <property type="entry name" value="DUF421"/>
</dbReference>
<evidence type="ECO:0000256" key="1">
    <source>
        <dbReference type="ARBA" id="ARBA00004651"/>
    </source>
</evidence>
<dbReference type="Proteomes" id="UP000184476">
    <property type="component" value="Unassembled WGS sequence"/>
</dbReference>
<keyword evidence="11" id="KW-1185">Reference proteome</keyword>
<feature type="transmembrane region" description="Helical" evidence="7">
    <location>
        <begin position="12"/>
        <end position="31"/>
    </location>
</feature>
<evidence type="ECO:0000313" key="10">
    <source>
        <dbReference type="EMBL" id="SHE88022.1"/>
    </source>
</evidence>
<accession>A0A1M4X4A6</accession>
<evidence type="ECO:0000256" key="3">
    <source>
        <dbReference type="ARBA" id="ARBA00022475"/>
    </source>
</evidence>
<dbReference type="GO" id="GO:0005886">
    <property type="term" value="C:plasma membrane"/>
    <property type="evidence" value="ECO:0007669"/>
    <property type="project" value="UniProtKB-SubCell"/>
</dbReference>
<evidence type="ECO:0000259" key="8">
    <source>
        <dbReference type="Pfam" id="PF04239"/>
    </source>
</evidence>
<feature type="domain" description="YetF-like N-terminal transmembrane" evidence="9">
    <location>
        <begin position="11"/>
        <end position="84"/>
    </location>
</feature>
<dbReference type="InterPro" id="IPR048454">
    <property type="entry name" value="YetF_N"/>
</dbReference>
<dbReference type="AlphaFoldDB" id="A0A1M4X4A6"/>
<evidence type="ECO:0000256" key="2">
    <source>
        <dbReference type="ARBA" id="ARBA00006448"/>
    </source>
</evidence>
<feature type="transmembrane region" description="Helical" evidence="7">
    <location>
        <begin position="64"/>
        <end position="86"/>
    </location>
</feature>
<dbReference type="Pfam" id="PF20730">
    <property type="entry name" value="YetF_N"/>
    <property type="match status" value="1"/>
</dbReference>
<dbReference type="InterPro" id="IPR023090">
    <property type="entry name" value="UPF0702_alpha/beta_dom_sf"/>
</dbReference>
<feature type="domain" description="YetF C-terminal" evidence="8">
    <location>
        <begin position="87"/>
        <end position="219"/>
    </location>
</feature>
<reference evidence="10 11" key="1">
    <citation type="submission" date="2016-11" db="EMBL/GenBank/DDBJ databases">
        <authorList>
            <person name="Jaros S."/>
            <person name="Januszkiewicz K."/>
            <person name="Wedrychowicz H."/>
        </authorList>
    </citation>
    <scope>NUCLEOTIDE SEQUENCE [LARGE SCALE GENOMIC DNA]</scope>
    <source>
        <strain evidence="10 11">DSM 44666</strain>
    </source>
</reference>
<dbReference type="STRING" id="112248.SAMN05444392_104103"/>
<keyword evidence="6 7" id="KW-0472">Membrane</keyword>
<evidence type="ECO:0000256" key="4">
    <source>
        <dbReference type="ARBA" id="ARBA00022692"/>
    </source>
</evidence>
<protein>
    <submittedName>
        <fullName evidence="10">Uncharacterized membrane protein YcaP, DUF421 family</fullName>
    </submittedName>
</protein>
<dbReference type="PANTHER" id="PTHR34582:SF7">
    <property type="entry name" value="UPF0702 TRANSMEMBRANE PROTEIN YDFS"/>
    <property type="match status" value="1"/>
</dbReference>
<evidence type="ECO:0000259" key="9">
    <source>
        <dbReference type="Pfam" id="PF20730"/>
    </source>
</evidence>
<dbReference type="EMBL" id="FQVL01000004">
    <property type="protein sequence ID" value="SHE88022.1"/>
    <property type="molecule type" value="Genomic_DNA"/>
</dbReference>
<evidence type="ECO:0000256" key="6">
    <source>
        <dbReference type="ARBA" id="ARBA00023136"/>
    </source>
</evidence>
<evidence type="ECO:0000313" key="11">
    <source>
        <dbReference type="Proteomes" id="UP000184476"/>
    </source>
</evidence>
<evidence type="ECO:0000256" key="5">
    <source>
        <dbReference type="ARBA" id="ARBA00022989"/>
    </source>
</evidence>
<proteinExistence type="inferred from homology"/>
<keyword evidence="4 7" id="KW-0812">Transmembrane</keyword>
<evidence type="ECO:0000256" key="7">
    <source>
        <dbReference type="SAM" id="Phobius"/>
    </source>
</evidence>
<comment type="similarity">
    <text evidence="2">Belongs to the UPF0702 family.</text>
</comment>
<keyword evidence="3" id="KW-1003">Cell membrane</keyword>
<gene>
    <name evidence="10" type="ORF">SAMN05444392_104103</name>
</gene>
<dbReference type="Gene3D" id="3.30.240.20">
    <property type="entry name" value="bsu07140 like domains"/>
    <property type="match status" value="2"/>
</dbReference>
<dbReference type="Pfam" id="PF04239">
    <property type="entry name" value="DUF421"/>
    <property type="match status" value="1"/>
</dbReference>
<organism evidence="10 11">
    <name type="scientific">Seinonella peptonophila</name>
    <dbReference type="NCBI Taxonomy" id="112248"/>
    <lineage>
        <taxon>Bacteria</taxon>
        <taxon>Bacillati</taxon>
        <taxon>Bacillota</taxon>
        <taxon>Bacilli</taxon>
        <taxon>Bacillales</taxon>
        <taxon>Thermoactinomycetaceae</taxon>
        <taxon>Seinonella</taxon>
    </lineage>
</organism>
<sequence>MGGWFHVHFWEMTLRAVISFVVLLMLARILGKVQISQLTFFNYITGITIGSMAADIAAESQTPFLNGLISLIWWSILTILVGYISLKSTKGRILLDGQPSILIKQGVIMEDVLKANRLNLDDLSMLLREKSVFSLKDVDYAILEPDGKLSVLKKVTQQSVTKQDIQISSHSKYLPSEIISDRKIVEKNLKELGLDQSWVLRELRKQGIQSIDEVFYAEIQADGSLLIQKVANQ</sequence>
<name>A0A1M4X4A6_9BACL</name>